<evidence type="ECO:0000313" key="2">
    <source>
        <dbReference type="EMBL" id="JAD82516.1"/>
    </source>
</evidence>
<dbReference type="EMBL" id="GBRH01215379">
    <property type="protein sequence ID" value="JAD82516.1"/>
    <property type="molecule type" value="Transcribed_RNA"/>
</dbReference>
<reference evidence="2" key="1">
    <citation type="submission" date="2014-09" db="EMBL/GenBank/DDBJ databases">
        <authorList>
            <person name="Magalhaes I.L.F."/>
            <person name="Oliveira U."/>
            <person name="Santos F.R."/>
            <person name="Vidigal T.H.D.A."/>
            <person name="Brescovit A.D."/>
            <person name="Santos A.J."/>
        </authorList>
    </citation>
    <scope>NUCLEOTIDE SEQUENCE</scope>
    <source>
        <tissue evidence="2">Shoot tissue taken approximately 20 cm above the soil surface</tissue>
    </source>
</reference>
<name>A0A0A9D3Z7_ARUDO</name>
<evidence type="ECO:0000256" key="1">
    <source>
        <dbReference type="SAM" id="Phobius"/>
    </source>
</evidence>
<sequence>MLWQNVNHLPLQLEQTTHPLPFYMLLNIVILSYFLISQNSKHV</sequence>
<proteinExistence type="predicted"/>
<keyword evidence="1" id="KW-0812">Transmembrane</keyword>
<dbReference type="AlphaFoldDB" id="A0A0A9D3Z7"/>
<feature type="transmembrane region" description="Helical" evidence="1">
    <location>
        <begin position="20"/>
        <end position="36"/>
    </location>
</feature>
<organism evidence="2">
    <name type="scientific">Arundo donax</name>
    <name type="common">Giant reed</name>
    <name type="synonym">Donax arundinaceus</name>
    <dbReference type="NCBI Taxonomy" id="35708"/>
    <lineage>
        <taxon>Eukaryota</taxon>
        <taxon>Viridiplantae</taxon>
        <taxon>Streptophyta</taxon>
        <taxon>Embryophyta</taxon>
        <taxon>Tracheophyta</taxon>
        <taxon>Spermatophyta</taxon>
        <taxon>Magnoliopsida</taxon>
        <taxon>Liliopsida</taxon>
        <taxon>Poales</taxon>
        <taxon>Poaceae</taxon>
        <taxon>PACMAD clade</taxon>
        <taxon>Arundinoideae</taxon>
        <taxon>Arundineae</taxon>
        <taxon>Arundo</taxon>
    </lineage>
</organism>
<accession>A0A0A9D3Z7</accession>
<keyword evidence="1" id="KW-1133">Transmembrane helix</keyword>
<protein>
    <submittedName>
        <fullName evidence="2">Uncharacterized protein</fullName>
    </submittedName>
</protein>
<keyword evidence="1" id="KW-0472">Membrane</keyword>
<reference evidence="2" key="2">
    <citation type="journal article" date="2015" name="Data Brief">
        <title>Shoot transcriptome of the giant reed, Arundo donax.</title>
        <authorList>
            <person name="Barrero R.A."/>
            <person name="Guerrero F.D."/>
            <person name="Moolhuijzen P."/>
            <person name="Goolsby J.A."/>
            <person name="Tidwell J."/>
            <person name="Bellgard S.E."/>
            <person name="Bellgard M.I."/>
        </authorList>
    </citation>
    <scope>NUCLEOTIDE SEQUENCE</scope>
    <source>
        <tissue evidence="2">Shoot tissue taken approximately 20 cm above the soil surface</tissue>
    </source>
</reference>